<proteinExistence type="predicted"/>
<dbReference type="Proteomes" id="UP000290958">
    <property type="component" value="Unassembled WGS sequence"/>
</dbReference>
<keyword evidence="2" id="KW-1185">Reference proteome</keyword>
<dbReference type="RefSeq" id="WP_129403356.1">
    <property type="nucleotide sequence ID" value="NZ_SBKP01000003.1"/>
</dbReference>
<dbReference type="OrthoDB" id="9799531at2"/>
<name>A0A4Q1KJ21_9SPHN</name>
<comment type="caution">
    <text evidence="1">The sequence shown here is derived from an EMBL/GenBank/DDBJ whole genome shotgun (WGS) entry which is preliminary data.</text>
</comment>
<dbReference type="Gene3D" id="1.10.8.930">
    <property type="entry name" value="Protein of unknown function DUF1465"/>
    <property type="match status" value="1"/>
</dbReference>
<evidence type="ECO:0000313" key="1">
    <source>
        <dbReference type="EMBL" id="RXR29818.1"/>
    </source>
</evidence>
<sequence>MHTAESLHPALFSRLIEGLYIEALVMADEARAYFDRQGTGDKARYDTMTRLSFTCESLKVTTRLMHVIAWLMTQKAWQRGEIATDALGDPKYRLGPAAETDMAVMAVMPGGARQLVEGSQSLYERVLRLQGRMEAALSRPRAEQEQAPASVSPALELIGRLEKSF</sequence>
<gene>
    <name evidence="1" type="ORF">EQG66_04535</name>
</gene>
<dbReference type="AlphaFoldDB" id="A0A4Q1KJ21"/>
<dbReference type="Pfam" id="PF07323">
    <property type="entry name" value="DUF1465"/>
    <property type="match status" value="1"/>
</dbReference>
<dbReference type="InterPro" id="IPR038301">
    <property type="entry name" value="AraC-like_sf"/>
</dbReference>
<dbReference type="EMBL" id="SBKP01000003">
    <property type="protein sequence ID" value="RXR29818.1"/>
    <property type="molecule type" value="Genomic_DNA"/>
</dbReference>
<organism evidence="1 2">
    <name type="scientific">Sphingobium fluviale</name>
    <dbReference type="NCBI Taxonomy" id="2506423"/>
    <lineage>
        <taxon>Bacteria</taxon>
        <taxon>Pseudomonadati</taxon>
        <taxon>Pseudomonadota</taxon>
        <taxon>Alphaproteobacteria</taxon>
        <taxon>Sphingomonadales</taxon>
        <taxon>Sphingomonadaceae</taxon>
        <taxon>Sphingobium</taxon>
    </lineage>
</organism>
<accession>A0A4Q1KJ21</accession>
<dbReference type="InterPro" id="IPR010848">
    <property type="entry name" value="DUF1465"/>
</dbReference>
<protein>
    <submittedName>
        <fullName evidence="1">DUF1465 family protein</fullName>
    </submittedName>
</protein>
<evidence type="ECO:0000313" key="2">
    <source>
        <dbReference type="Proteomes" id="UP000290958"/>
    </source>
</evidence>
<reference evidence="2" key="1">
    <citation type="submission" date="2019-01" db="EMBL/GenBank/DDBJ databases">
        <title>Cytophagaceae bacterium strain CAR-16.</title>
        <authorList>
            <person name="Chen W.-M."/>
        </authorList>
    </citation>
    <scope>NUCLEOTIDE SEQUENCE [LARGE SCALE GENOMIC DNA]</scope>
    <source>
        <strain evidence="2">CHR27</strain>
    </source>
</reference>